<feature type="binding site" evidence="3">
    <location>
        <position position="199"/>
    </location>
    <ligand>
        <name>substrate</name>
    </ligand>
</feature>
<dbReference type="PANTHER" id="PTHR10291:SF43">
    <property type="entry name" value="DEHYDRODOLICHYL DIPHOSPHATE SYNTHASE COMPLEX SUBUNIT DHDDS"/>
    <property type="match status" value="1"/>
</dbReference>
<comment type="subunit">
    <text evidence="3">Homodimer.</text>
</comment>
<comment type="cofactor">
    <cofactor evidence="3">
        <name>Mg(2+)</name>
        <dbReference type="ChEBI" id="CHEBI:18420"/>
    </cofactor>
    <text evidence="3">Binds 2 magnesium ions per subunit.</text>
</comment>
<comment type="caution">
    <text evidence="4">The sequence shown here is derived from an EMBL/GenBank/DDBJ whole genome shotgun (WGS) entry which is preliminary data.</text>
</comment>
<feature type="binding site" evidence="3">
    <location>
        <position position="30"/>
    </location>
    <ligand>
        <name>Mg(2+)</name>
        <dbReference type="ChEBI" id="CHEBI:18420"/>
    </ligand>
</feature>
<proteinExistence type="inferred from homology"/>
<feature type="active site" description="Proton acceptor" evidence="3">
    <location>
        <position position="78"/>
    </location>
</feature>
<reference evidence="5" key="1">
    <citation type="journal article" date="2019" name="Int. J. Syst. Evol. Microbiol.">
        <title>The Global Catalogue of Microorganisms (GCM) 10K type strain sequencing project: providing services to taxonomists for standard genome sequencing and annotation.</title>
        <authorList>
            <consortium name="The Broad Institute Genomics Platform"/>
            <consortium name="The Broad Institute Genome Sequencing Center for Infectious Disease"/>
            <person name="Wu L."/>
            <person name="Ma J."/>
        </authorList>
    </citation>
    <scope>NUCLEOTIDE SEQUENCE [LARGE SCALE GENOMIC DNA]</scope>
    <source>
        <strain evidence="5">CCUG 62974</strain>
    </source>
</reference>
<keyword evidence="1 3" id="KW-0808">Transferase</keyword>
<feature type="binding site" evidence="3">
    <location>
        <position position="81"/>
    </location>
    <ligand>
        <name>substrate</name>
    </ligand>
</feature>
<keyword evidence="3" id="KW-0460">Magnesium</keyword>
<feature type="binding site" evidence="3">
    <location>
        <position position="35"/>
    </location>
    <ligand>
        <name>substrate</name>
    </ligand>
</feature>
<feature type="binding site" evidence="3">
    <location>
        <position position="218"/>
    </location>
    <ligand>
        <name>Mg(2+)</name>
        <dbReference type="ChEBI" id="CHEBI:18420"/>
    </ligand>
</feature>
<dbReference type="EMBL" id="JBHTHX010000026">
    <property type="protein sequence ID" value="MFD0883323.1"/>
    <property type="molecule type" value="Genomic_DNA"/>
</dbReference>
<dbReference type="EC" id="2.5.1.-" evidence="3"/>
<dbReference type="NCBIfam" id="TIGR00055">
    <property type="entry name" value="uppS"/>
    <property type="match status" value="1"/>
</dbReference>
<dbReference type="InterPro" id="IPR036424">
    <property type="entry name" value="UPP_synth-like_sf"/>
</dbReference>
<dbReference type="CDD" id="cd00475">
    <property type="entry name" value="Cis_IPPS"/>
    <property type="match status" value="1"/>
</dbReference>
<dbReference type="Pfam" id="PF01255">
    <property type="entry name" value="Prenyltransf"/>
    <property type="match status" value="1"/>
</dbReference>
<dbReference type="Gene3D" id="3.40.1180.10">
    <property type="entry name" value="Decaprenyl diphosphate synthase-like"/>
    <property type="match status" value="1"/>
</dbReference>
<accession>A0ABW3DHE2</accession>
<organism evidence="4 5">
    <name type="scientific">Streptosporangium algeriense</name>
    <dbReference type="NCBI Taxonomy" id="1682748"/>
    <lineage>
        <taxon>Bacteria</taxon>
        <taxon>Bacillati</taxon>
        <taxon>Actinomycetota</taxon>
        <taxon>Actinomycetes</taxon>
        <taxon>Streptosporangiales</taxon>
        <taxon>Streptosporangiaceae</taxon>
        <taxon>Streptosporangium</taxon>
    </lineage>
</organism>
<keyword evidence="3" id="KW-0479">Metal-binding</keyword>
<comment type="similarity">
    <text evidence="2">Belongs to the UPP synthase family. Z-FPP synthase subfamily.</text>
</comment>
<evidence type="ECO:0000256" key="3">
    <source>
        <dbReference type="HAMAP-Rule" id="MF_01139"/>
    </source>
</evidence>
<evidence type="ECO:0000256" key="1">
    <source>
        <dbReference type="ARBA" id="ARBA00022679"/>
    </source>
</evidence>
<comment type="caution">
    <text evidence="3">Lacks conserved residue(s) required for the propagation of feature annotation.</text>
</comment>
<evidence type="ECO:0000256" key="2">
    <source>
        <dbReference type="ARBA" id="ARBA00038453"/>
    </source>
</evidence>
<evidence type="ECO:0000313" key="5">
    <source>
        <dbReference type="Proteomes" id="UP001597024"/>
    </source>
</evidence>
<dbReference type="GO" id="GO:0016740">
    <property type="term" value="F:transferase activity"/>
    <property type="evidence" value="ECO:0007669"/>
    <property type="project" value="UniProtKB-KW"/>
</dbReference>
<feature type="active site" evidence="3">
    <location>
        <position position="30"/>
    </location>
</feature>
<sequence>MAAIQQLTNVDGRSVRGREVAPDHLAVIMDGNRRWAELHALPVTEGYRLGAVRFGELLEWCWEARIEVVTAWALSTANLARPPATVSELLNVIVDGLQELSRDRRWCLRPIGCLDLLPDPIAIRLSEIAQSTLEGRGLIANVAIAYDGREEITSAVRSLVRERACAGDHMLDLAERITAGDIGERLYTCGQPEPDLVIRTSGEQRLSGFMPWQTADAELYFSPVAWPDFTRERFAAALEAYAKRKRRHGL</sequence>
<gene>
    <name evidence="4" type="primary">uppS</name>
    <name evidence="4" type="ORF">ACFQ08_01955</name>
</gene>
<feature type="binding site" evidence="3">
    <location>
        <begin position="31"/>
        <end position="34"/>
    </location>
    <ligand>
        <name>substrate</name>
    </ligand>
</feature>
<name>A0ABW3DHE2_9ACTN</name>
<dbReference type="InterPro" id="IPR018520">
    <property type="entry name" value="UPP_synth-like_CS"/>
</dbReference>
<dbReference type="Proteomes" id="UP001597024">
    <property type="component" value="Unassembled WGS sequence"/>
</dbReference>
<dbReference type="PANTHER" id="PTHR10291">
    <property type="entry name" value="DEHYDRODOLICHYL DIPHOSPHATE SYNTHASE FAMILY MEMBER"/>
    <property type="match status" value="1"/>
</dbReference>
<comment type="function">
    <text evidence="3">Catalyzes the condensation of isopentenyl diphosphate (IPP) with allylic pyrophosphates generating different type of terpenoids.</text>
</comment>
<dbReference type="PROSITE" id="PS01066">
    <property type="entry name" value="UPP_SYNTHASE"/>
    <property type="match status" value="1"/>
</dbReference>
<dbReference type="HAMAP" id="MF_01139">
    <property type="entry name" value="ISPT"/>
    <property type="match status" value="1"/>
</dbReference>
<evidence type="ECO:0000313" key="4">
    <source>
        <dbReference type="EMBL" id="MFD0883323.1"/>
    </source>
</evidence>
<dbReference type="InterPro" id="IPR001441">
    <property type="entry name" value="UPP_synth-like"/>
</dbReference>
<dbReference type="SUPFAM" id="SSF64005">
    <property type="entry name" value="Undecaprenyl diphosphate synthase"/>
    <property type="match status" value="1"/>
</dbReference>
<protein>
    <recommendedName>
        <fullName evidence="3">Isoprenyl transferase</fullName>
        <ecNumber evidence="3">2.5.1.-</ecNumber>
    </recommendedName>
</protein>
<feature type="binding site" evidence="3">
    <location>
        <begin position="205"/>
        <end position="207"/>
    </location>
    <ligand>
        <name>substrate</name>
    </ligand>
</feature>
<keyword evidence="5" id="KW-1185">Reference proteome</keyword>